<organism evidence="3 4">
    <name type="scientific">Angiostrongylus cantonensis</name>
    <name type="common">Rat lungworm</name>
    <dbReference type="NCBI Taxonomy" id="6313"/>
    <lineage>
        <taxon>Eukaryota</taxon>
        <taxon>Metazoa</taxon>
        <taxon>Ecdysozoa</taxon>
        <taxon>Nematoda</taxon>
        <taxon>Chromadorea</taxon>
        <taxon>Rhabditida</taxon>
        <taxon>Rhabditina</taxon>
        <taxon>Rhabditomorpha</taxon>
        <taxon>Strongyloidea</taxon>
        <taxon>Metastrongylidae</taxon>
        <taxon>Angiostrongylus</taxon>
    </lineage>
</organism>
<evidence type="ECO:0000256" key="1">
    <source>
        <dbReference type="ARBA" id="ARBA00010343"/>
    </source>
</evidence>
<dbReference type="SMART" id="SM00428">
    <property type="entry name" value="H3"/>
    <property type="match status" value="1"/>
</dbReference>
<dbReference type="PANTHER" id="PTHR11426">
    <property type="entry name" value="HISTONE H3"/>
    <property type="match status" value="1"/>
</dbReference>
<dbReference type="AlphaFoldDB" id="A0A0K0DFY6"/>
<comment type="similarity">
    <text evidence="1">Belongs to the histone H3 family.</text>
</comment>
<accession>A0A0K0DFY6</accession>
<dbReference type="GO" id="GO:0046982">
    <property type="term" value="F:protein heterodimerization activity"/>
    <property type="evidence" value="ECO:0007669"/>
    <property type="project" value="InterPro"/>
</dbReference>
<evidence type="ECO:0000259" key="2">
    <source>
        <dbReference type="Pfam" id="PF00125"/>
    </source>
</evidence>
<sequence>MLCRSAQRPRRFCRNVIYDCVACVLLHGSKRMENDKCTGYRCPLTRGEMVGDEKLLICKSPFYRLVQEIARDLETDLRFQASSVMVLQVGFEIYLVELLGDTNLCAIHAKLVTILAKCIQPACRIRGGQVYSMGLLGSFPIRAPRSILLLLADGNDR</sequence>
<reference evidence="4" key="2">
    <citation type="submission" date="2017-02" db="UniProtKB">
        <authorList>
            <consortium name="WormBaseParasite"/>
        </authorList>
    </citation>
    <scope>IDENTIFICATION</scope>
</reference>
<proteinExistence type="inferred from homology"/>
<protein>
    <submittedName>
        <fullName evidence="4">Histone domain-containing protein</fullName>
    </submittedName>
</protein>
<evidence type="ECO:0000313" key="4">
    <source>
        <dbReference type="WBParaSite" id="ACAC_0000992001-mRNA-1"/>
    </source>
</evidence>
<evidence type="ECO:0000313" key="3">
    <source>
        <dbReference type="Proteomes" id="UP000035642"/>
    </source>
</evidence>
<dbReference type="SUPFAM" id="SSF47113">
    <property type="entry name" value="Histone-fold"/>
    <property type="match status" value="1"/>
</dbReference>
<dbReference type="PROSITE" id="PS00959">
    <property type="entry name" value="HISTONE_H3_2"/>
    <property type="match status" value="1"/>
</dbReference>
<name>A0A0K0DFY6_ANGCA</name>
<keyword evidence="3" id="KW-1185">Reference proteome</keyword>
<reference evidence="3" key="1">
    <citation type="submission" date="2012-09" db="EMBL/GenBank/DDBJ databases">
        <authorList>
            <person name="Martin A.A."/>
        </authorList>
    </citation>
    <scope>NUCLEOTIDE SEQUENCE</scope>
</reference>
<dbReference type="Gene3D" id="1.10.20.10">
    <property type="entry name" value="Histone, subunit A"/>
    <property type="match status" value="1"/>
</dbReference>
<dbReference type="InterPro" id="IPR007125">
    <property type="entry name" value="H2A/H2B/H3"/>
</dbReference>
<dbReference type="InterPro" id="IPR009072">
    <property type="entry name" value="Histone-fold"/>
</dbReference>
<dbReference type="Proteomes" id="UP000035642">
    <property type="component" value="Unassembled WGS sequence"/>
</dbReference>
<dbReference type="Pfam" id="PF00125">
    <property type="entry name" value="Histone"/>
    <property type="match status" value="1"/>
</dbReference>
<feature type="domain" description="Core Histone H2A/H2B/H3" evidence="2">
    <location>
        <begin position="52"/>
        <end position="125"/>
    </location>
</feature>
<dbReference type="GO" id="GO:0000786">
    <property type="term" value="C:nucleosome"/>
    <property type="evidence" value="ECO:0007669"/>
    <property type="project" value="InterPro"/>
</dbReference>
<dbReference type="GO" id="GO:0003677">
    <property type="term" value="F:DNA binding"/>
    <property type="evidence" value="ECO:0007669"/>
    <property type="project" value="InterPro"/>
</dbReference>
<dbReference type="InterPro" id="IPR000164">
    <property type="entry name" value="Histone_H3/CENP-A"/>
</dbReference>
<dbReference type="WBParaSite" id="ACAC_0000992001-mRNA-1">
    <property type="protein sequence ID" value="ACAC_0000992001-mRNA-1"/>
    <property type="gene ID" value="ACAC_0000992001"/>
</dbReference>
<dbReference type="STRING" id="6313.A0A0K0DFY6"/>
<dbReference type="GO" id="GO:0030527">
    <property type="term" value="F:structural constituent of chromatin"/>
    <property type="evidence" value="ECO:0007669"/>
    <property type="project" value="InterPro"/>
</dbReference>